<protein>
    <submittedName>
        <fullName evidence="1">Uncharacterized protein</fullName>
    </submittedName>
</protein>
<dbReference type="EMBL" id="FBWC01000036">
    <property type="protein sequence ID" value="CUX65446.1"/>
    <property type="molecule type" value="Genomic_DNA"/>
</dbReference>
<accession>A0A1S7SAZ5</accession>
<gene>
    <name evidence="1" type="ORF">AGR4C_pa50023</name>
</gene>
<reference evidence="1 2" key="1">
    <citation type="submission" date="2016-01" db="EMBL/GenBank/DDBJ databases">
        <authorList>
            <person name="Oliw E.H."/>
        </authorList>
    </citation>
    <scope>NUCLEOTIDE SEQUENCE [LARGE SCALE GENOMIC DNA]</scope>
    <source>
        <strain evidence="1 2">Kerr 14</strain>
    </source>
</reference>
<dbReference type="AlphaFoldDB" id="A0A1S7SAZ5"/>
<organism evidence="1 2">
    <name type="scientific">Agrobacterium tumefaciens str. Kerr 14</name>
    <dbReference type="NCBI Taxonomy" id="1183424"/>
    <lineage>
        <taxon>Bacteria</taxon>
        <taxon>Pseudomonadati</taxon>
        <taxon>Pseudomonadota</taxon>
        <taxon>Alphaproteobacteria</taxon>
        <taxon>Hyphomicrobiales</taxon>
        <taxon>Rhizobiaceae</taxon>
        <taxon>Rhizobium/Agrobacterium group</taxon>
        <taxon>Agrobacterium</taxon>
        <taxon>Agrobacterium tumefaciens complex</taxon>
    </lineage>
</organism>
<evidence type="ECO:0000313" key="2">
    <source>
        <dbReference type="Proteomes" id="UP000191897"/>
    </source>
</evidence>
<sequence>MPFGALRTYSLNRSYSGIGDKQVYVAVYPEGGQDPDQRVKGWIVAGFEPSKRSFRYACFERQLVLRDISGQTEPLKFLTNLPCDRIRRFVTSANRGHI</sequence>
<evidence type="ECO:0000313" key="1">
    <source>
        <dbReference type="EMBL" id="CUX65446.1"/>
    </source>
</evidence>
<name>A0A1S7SAZ5_AGRTU</name>
<proteinExistence type="predicted"/>
<dbReference type="Proteomes" id="UP000191897">
    <property type="component" value="Unassembled WGS sequence"/>
</dbReference>